<keyword evidence="2" id="KW-1185">Reference proteome</keyword>
<accession>A0ACB8QHQ0</accession>
<sequence length="444" mass="49738">MLNKLSSLVRRIDIRVVPLAMIAYLVYFLDRSNIGNARILNSDRGHSLMQTLKLTNTQFTNVLDVYVVSLCLVEVPSNILLKRFYPSKWLAFIIFAWGACTMIQAAASSYASLAVIRFLTGAFEGGYFPGIVYFLTFWYKPEERSLRLAMINACATLGGAFGGAIAYGVGFMDGTRGIEAWRWLSIFEGLFTCVFALLMLSFFPDYPETARWLSHSEKHLATTRISRTAPRGLSQLSWSEIRATLFDMRLYLHYLVFFGIAVPFSSFSLFVPTIVSGLGYKGLNAQLMTVPPFAAAFVFMIVVAWAADRRRAQSISHTFYDDFTDHFDHEGALSSHAFRARYTVLCLATSFTYACPPLMLNYLTTNLRGTSAMTIAIPMNIGLSLGGQIIGLYIYKPSEAPGYPTGHFTNAGFMLMCSVILVMLQVFYWQRNRKIAAGGMLWVI</sequence>
<comment type="caution">
    <text evidence="1">The sequence shown here is derived from an EMBL/GenBank/DDBJ whole genome shotgun (WGS) entry which is preliminary data.</text>
</comment>
<organism evidence="1 2">
    <name type="scientific">Vararia minispora EC-137</name>
    <dbReference type="NCBI Taxonomy" id="1314806"/>
    <lineage>
        <taxon>Eukaryota</taxon>
        <taxon>Fungi</taxon>
        <taxon>Dikarya</taxon>
        <taxon>Basidiomycota</taxon>
        <taxon>Agaricomycotina</taxon>
        <taxon>Agaricomycetes</taxon>
        <taxon>Russulales</taxon>
        <taxon>Lachnocladiaceae</taxon>
        <taxon>Vararia</taxon>
    </lineage>
</organism>
<reference evidence="1" key="1">
    <citation type="submission" date="2021-02" db="EMBL/GenBank/DDBJ databases">
        <authorList>
            <consortium name="DOE Joint Genome Institute"/>
            <person name="Ahrendt S."/>
            <person name="Looney B.P."/>
            <person name="Miyauchi S."/>
            <person name="Morin E."/>
            <person name="Drula E."/>
            <person name="Courty P.E."/>
            <person name="Chicoki N."/>
            <person name="Fauchery L."/>
            <person name="Kohler A."/>
            <person name="Kuo A."/>
            <person name="Labutti K."/>
            <person name="Pangilinan J."/>
            <person name="Lipzen A."/>
            <person name="Riley R."/>
            <person name="Andreopoulos W."/>
            <person name="He G."/>
            <person name="Johnson J."/>
            <person name="Barry K.W."/>
            <person name="Grigoriev I.V."/>
            <person name="Nagy L."/>
            <person name="Hibbett D."/>
            <person name="Henrissat B."/>
            <person name="Matheny P.B."/>
            <person name="Labbe J."/>
            <person name="Martin F."/>
        </authorList>
    </citation>
    <scope>NUCLEOTIDE SEQUENCE</scope>
    <source>
        <strain evidence="1">EC-137</strain>
    </source>
</reference>
<name>A0ACB8QHQ0_9AGAM</name>
<reference evidence="1" key="2">
    <citation type="journal article" date="2022" name="New Phytol.">
        <title>Evolutionary transition to the ectomycorrhizal habit in the genomes of a hyperdiverse lineage of mushroom-forming fungi.</title>
        <authorList>
            <person name="Looney B."/>
            <person name="Miyauchi S."/>
            <person name="Morin E."/>
            <person name="Drula E."/>
            <person name="Courty P.E."/>
            <person name="Kohler A."/>
            <person name="Kuo A."/>
            <person name="LaButti K."/>
            <person name="Pangilinan J."/>
            <person name="Lipzen A."/>
            <person name="Riley R."/>
            <person name="Andreopoulos W."/>
            <person name="He G."/>
            <person name="Johnson J."/>
            <person name="Nolan M."/>
            <person name="Tritt A."/>
            <person name="Barry K.W."/>
            <person name="Grigoriev I.V."/>
            <person name="Nagy L.G."/>
            <person name="Hibbett D."/>
            <person name="Henrissat B."/>
            <person name="Matheny P.B."/>
            <person name="Labbe J."/>
            <person name="Martin F.M."/>
        </authorList>
    </citation>
    <scope>NUCLEOTIDE SEQUENCE</scope>
    <source>
        <strain evidence="1">EC-137</strain>
    </source>
</reference>
<protein>
    <submittedName>
        <fullName evidence="1">MFS transporter</fullName>
    </submittedName>
</protein>
<evidence type="ECO:0000313" key="2">
    <source>
        <dbReference type="Proteomes" id="UP000814128"/>
    </source>
</evidence>
<dbReference type="Proteomes" id="UP000814128">
    <property type="component" value="Unassembled WGS sequence"/>
</dbReference>
<gene>
    <name evidence="1" type="ORF">K488DRAFT_52827</name>
</gene>
<evidence type="ECO:0000313" key="1">
    <source>
        <dbReference type="EMBL" id="KAI0031098.1"/>
    </source>
</evidence>
<dbReference type="EMBL" id="MU273593">
    <property type="protein sequence ID" value="KAI0031098.1"/>
    <property type="molecule type" value="Genomic_DNA"/>
</dbReference>
<proteinExistence type="predicted"/>